<dbReference type="SUPFAM" id="SSF56436">
    <property type="entry name" value="C-type lectin-like"/>
    <property type="match status" value="1"/>
</dbReference>
<feature type="signal peptide" evidence="3">
    <location>
        <begin position="1"/>
        <end position="23"/>
    </location>
</feature>
<accession>A0A3Q4AGM8</accession>
<evidence type="ECO:0000313" key="5">
    <source>
        <dbReference type="Ensembl" id="ENSMMOP00000003305.1"/>
    </source>
</evidence>
<dbReference type="Ensembl" id="ENSMMOT00000003357.1">
    <property type="protein sequence ID" value="ENSMMOP00000003305.1"/>
    <property type="gene ID" value="ENSMMOG00000002647.1"/>
</dbReference>
<evidence type="ECO:0000256" key="2">
    <source>
        <dbReference type="ARBA" id="ARBA00023157"/>
    </source>
</evidence>
<dbReference type="AlphaFoldDB" id="A0A3Q4AGM8"/>
<keyword evidence="2" id="KW-1015">Disulfide bond</keyword>
<evidence type="ECO:0000259" key="4">
    <source>
        <dbReference type="PROSITE" id="PS50041"/>
    </source>
</evidence>
<organism evidence="5 6">
    <name type="scientific">Mola mola</name>
    <name type="common">Ocean sunfish</name>
    <name type="synonym">Tetraodon mola</name>
    <dbReference type="NCBI Taxonomy" id="94237"/>
    <lineage>
        <taxon>Eukaryota</taxon>
        <taxon>Metazoa</taxon>
        <taxon>Chordata</taxon>
        <taxon>Craniata</taxon>
        <taxon>Vertebrata</taxon>
        <taxon>Euteleostomi</taxon>
        <taxon>Actinopterygii</taxon>
        <taxon>Neopterygii</taxon>
        <taxon>Teleostei</taxon>
        <taxon>Neoteleostei</taxon>
        <taxon>Acanthomorphata</taxon>
        <taxon>Eupercaria</taxon>
        <taxon>Tetraodontiformes</taxon>
        <taxon>Molidae</taxon>
        <taxon>Mola</taxon>
    </lineage>
</organism>
<reference evidence="5" key="2">
    <citation type="submission" date="2025-09" db="UniProtKB">
        <authorList>
            <consortium name="Ensembl"/>
        </authorList>
    </citation>
    <scope>IDENTIFICATION</scope>
</reference>
<dbReference type="InterPro" id="IPR018378">
    <property type="entry name" value="C-type_lectin_CS"/>
</dbReference>
<dbReference type="PROSITE" id="PS00615">
    <property type="entry name" value="C_TYPE_LECTIN_1"/>
    <property type="match status" value="1"/>
</dbReference>
<sequence>FAGICGFCVIFCPLLSLCRHGLSEVLEQKYWNKFNISCYYVSNVRKNWTMSRLDCIARGADLVIIDSREEQVFVQSLLNSSQDAWIGMTDSVEEGTWMWVDGSPVTITFWRPGQPNSYQGDQDCGEVLQTEGGHWNDYSCSTEQIWICEKKHKPQN</sequence>
<feature type="domain" description="C-type lectin" evidence="4">
    <location>
        <begin position="34"/>
        <end position="149"/>
    </location>
</feature>
<evidence type="ECO:0000256" key="3">
    <source>
        <dbReference type="SAM" id="SignalP"/>
    </source>
</evidence>
<keyword evidence="1" id="KW-0430">Lectin</keyword>
<keyword evidence="6" id="KW-1185">Reference proteome</keyword>
<dbReference type="Pfam" id="PF00059">
    <property type="entry name" value="Lectin_C"/>
    <property type="match status" value="1"/>
</dbReference>
<dbReference type="InterPro" id="IPR016187">
    <property type="entry name" value="CTDL_fold"/>
</dbReference>
<dbReference type="Proteomes" id="UP000261620">
    <property type="component" value="Unplaced"/>
</dbReference>
<dbReference type="CDD" id="cd03590">
    <property type="entry name" value="CLECT_DC-SIGN_like"/>
    <property type="match status" value="1"/>
</dbReference>
<feature type="chain" id="PRO_5018579467" description="C-type lectin domain-containing protein" evidence="3">
    <location>
        <begin position="24"/>
        <end position="156"/>
    </location>
</feature>
<dbReference type="InterPro" id="IPR033989">
    <property type="entry name" value="CD209-like_CTLD"/>
</dbReference>
<dbReference type="InterPro" id="IPR050111">
    <property type="entry name" value="C-type_lectin/snaclec_domain"/>
</dbReference>
<dbReference type="Gene3D" id="3.10.100.10">
    <property type="entry name" value="Mannose-Binding Protein A, subunit A"/>
    <property type="match status" value="1"/>
</dbReference>
<dbReference type="SMART" id="SM00034">
    <property type="entry name" value="CLECT"/>
    <property type="match status" value="1"/>
</dbReference>
<proteinExistence type="predicted"/>
<evidence type="ECO:0000313" key="6">
    <source>
        <dbReference type="Proteomes" id="UP000261620"/>
    </source>
</evidence>
<dbReference type="STRING" id="94237.ENSMMOP00000003305"/>
<dbReference type="PROSITE" id="PS50041">
    <property type="entry name" value="C_TYPE_LECTIN_2"/>
    <property type="match status" value="1"/>
</dbReference>
<dbReference type="OMA" id="HSEQHCQ"/>
<keyword evidence="3" id="KW-0732">Signal</keyword>
<protein>
    <recommendedName>
        <fullName evidence="4">C-type lectin domain-containing protein</fullName>
    </recommendedName>
</protein>
<dbReference type="GO" id="GO:0030246">
    <property type="term" value="F:carbohydrate binding"/>
    <property type="evidence" value="ECO:0007669"/>
    <property type="project" value="UniProtKB-KW"/>
</dbReference>
<reference evidence="5" key="1">
    <citation type="submission" date="2025-08" db="UniProtKB">
        <authorList>
            <consortium name="Ensembl"/>
        </authorList>
    </citation>
    <scope>IDENTIFICATION</scope>
</reference>
<evidence type="ECO:0000256" key="1">
    <source>
        <dbReference type="ARBA" id="ARBA00022734"/>
    </source>
</evidence>
<dbReference type="InterPro" id="IPR001304">
    <property type="entry name" value="C-type_lectin-like"/>
</dbReference>
<name>A0A3Q4AGM8_MOLML</name>
<dbReference type="InterPro" id="IPR016186">
    <property type="entry name" value="C-type_lectin-like/link_sf"/>
</dbReference>
<dbReference type="PANTHER" id="PTHR22803">
    <property type="entry name" value="MANNOSE, PHOSPHOLIPASE, LECTIN RECEPTOR RELATED"/>
    <property type="match status" value="1"/>
</dbReference>